<feature type="domain" description="NodB homology" evidence="1">
    <location>
        <begin position="8"/>
        <end position="202"/>
    </location>
</feature>
<dbReference type="InterPro" id="IPR050248">
    <property type="entry name" value="Polysacc_deacetylase_ArnD"/>
</dbReference>
<organism evidence="2 3">
    <name type="scientific">Thermohalobacter berrensis</name>
    <dbReference type="NCBI Taxonomy" id="99594"/>
    <lineage>
        <taxon>Bacteria</taxon>
        <taxon>Bacillati</taxon>
        <taxon>Bacillota</taxon>
        <taxon>Tissierellia</taxon>
        <taxon>Tissierellales</taxon>
        <taxon>Thermohalobacteraceae</taxon>
        <taxon>Thermohalobacter</taxon>
    </lineage>
</organism>
<reference evidence="2 3" key="1">
    <citation type="submission" date="2016-08" db="EMBL/GenBank/DDBJ databases">
        <title>Novel Firmicutes and Novel Genomes.</title>
        <authorList>
            <person name="Poppleton D.I."/>
            <person name="Gribaldo S."/>
        </authorList>
    </citation>
    <scope>NUCLEOTIDE SEQUENCE [LARGE SCALE GENOMIC DNA]</scope>
    <source>
        <strain evidence="2 3">CTT3</strain>
    </source>
</reference>
<proteinExistence type="predicted"/>
<dbReference type="InterPro" id="IPR002509">
    <property type="entry name" value="NODB_dom"/>
</dbReference>
<dbReference type="InterPro" id="IPR011330">
    <property type="entry name" value="Glyco_hydro/deAcase_b/a-brl"/>
</dbReference>
<protein>
    <recommendedName>
        <fullName evidence="1">NodB homology domain-containing protein</fullName>
    </recommendedName>
</protein>
<dbReference type="OrthoDB" id="258610at2"/>
<name>A0A419T9L9_9FIRM</name>
<sequence>MNNFPDKKTIYLTFDDGPSKNTIKILDILKKYKVKATFFVCGNTTEFGKKVYKRIVNEGHAIGNHTFSHNYKVIYSSEEAFLKDLKKLENFLFSVAGVKPKIIRFPGGSNTSIGKKYGGIKLTERLTTKVLLDGYQYFDWNVSSRDATKVTQDKEIIINSVLQDVKDGGNIVLFHDSWPKTTTVEALPTIIEELLKRGYRFDILTKDSFYVHFL</sequence>
<dbReference type="PROSITE" id="PS51677">
    <property type="entry name" value="NODB"/>
    <property type="match status" value="1"/>
</dbReference>
<dbReference type="SUPFAM" id="SSF88713">
    <property type="entry name" value="Glycoside hydrolase/deacetylase"/>
    <property type="match status" value="1"/>
</dbReference>
<comment type="caution">
    <text evidence="2">The sequence shown here is derived from an EMBL/GenBank/DDBJ whole genome shotgun (WGS) entry which is preliminary data.</text>
</comment>
<dbReference type="PANTHER" id="PTHR10587:SF125">
    <property type="entry name" value="POLYSACCHARIDE DEACETYLASE YHEN-RELATED"/>
    <property type="match status" value="1"/>
</dbReference>
<dbReference type="GO" id="GO:0005975">
    <property type="term" value="P:carbohydrate metabolic process"/>
    <property type="evidence" value="ECO:0007669"/>
    <property type="project" value="InterPro"/>
</dbReference>
<dbReference type="Pfam" id="PF01522">
    <property type="entry name" value="Polysacc_deac_1"/>
    <property type="match status" value="1"/>
</dbReference>
<accession>A0A419T9L9</accession>
<dbReference type="Gene3D" id="3.20.20.370">
    <property type="entry name" value="Glycoside hydrolase/deacetylase"/>
    <property type="match status" value="1"/>
</dbReference>
<keyword evidence="3" id="KW-1185">Reference proteome</keyword>
<dbReference type="AlphaFoldDB" id="A0A419T9L9"/>
<evidence type="ECO:0000313" key="3">
    <source>
        <dbReference type="Proteomes" id="UP000284177"/>
    </source>
</evidence>
<evidence type="ECO:0000259" key="1">
    <source>
        <dbReference type="PROSITE" id="PS51677"/>
    </source>
</evidence>
<dbReference type="CDD" id="cd10944">
    <property type="entry name" value="CE4_SmPgdA_like"/>
    <property type="match status" value="1"/>
</dbReference>
<dbReference type="EMBL" id="MCIB01000002">
    <property type="protein sequence ID" value="RKD34163.1"/>
    <property type="molecule type" value="Genomic_DNA"/>
</dbReference>
<dbReference type="GO" id="GO:0016810">
    <property type="term" value="F:hydrolase activity, acting on carbon-nitrogen (but not peptide) bonds"/>
    <property type="evidence" value="ECO:0007669"/>
    <property type="project" value="InterPro"/>
</dbReference>
<dbReference type="Proteomes" id="UP000284177">
    <property type="component" value="Unassembled WGS sequence"/>
</dbReference>
<dbReference type="RefSeq" id="WP_120167142.1">
    <property type="nucleotide sequence ID" value="NZ_MCIB01000002.1"/>
</dbReference>
<gene>
    <name evidence="2" type="ORF">BET03_07690</name>
</gene>
<dbReference type="PANTHER" id="PTHR10587">
    <property type="entry name" value="GLYCOSYL TRANSFERASE-RELATED"/>
    <property type="match status" value="1"/>
</dbReference>
<evidence type="ECO:0000313" key="2">
    <source>
        <dbReference type="EMBL" id="RKD34163.1"/>
    </source>
</evidence>